<name>A0ABR2NNN5_9ROSI</name>
<dbReference type="Proteomes" id="UP001396334">
    <property type="component" value="Unassembled WGS sequence"/>
</dbReference>
<evidence type="ECO:0000256" key="3">
    <source>
        <dbReference type="ARBA" id="ARBA00007786"/>
    </source>
</evidence>
<dbReference type="EMBL" id="JBBPBN010000116">
    <property type="protein sequence ID" value="KAK8977767.1"/>
    <property type="molecule type" value="Genomic_DNA"/>
</dbReference>
<protein>
    <recommendedName>
        <fullName evidence="7">Pectinesterase inhibitor domain-containing protein</fullName>
    </recommendedName>
</protein>
<dbReference type="InterPro" id="IPR006501">
    <property type="entry name" value="Pectinesterase_inhib_dom"/>
</dbReference>
<evidence type="ECO:0000256" key="2">
    <source>
        <dbReference type="ARBA" id="ARBA00006027"/>
    </source>
</evidence>
<comment type="caution">
    <text evidence="8">The sequence shown here is derived from an EMBL/GenBank/DDBJ whole genome shotgun (WGS) entry which is preliminary data.</text>
</comment>
<dbReference type="PANTHER" id="PTHR31707">
    <property type="entry name" value="PECTINESTERASE"/>
    <property type="match status" value="1"/>
</dbReference>
<dbReference type="Pfam" id="PF01095">
    <property type="entry name" value="Pectinesterase"/>
    <property type="match status" value="1"/>
</dbReference>
<keyword evidence="5" id="KW-0063">Aspartyl esterase</keyword>
<feature type="domain" description="Pectinesterase inhibitor" evidence="7">
    <location>
        <begin position="55"/>
        <end position="207"/>
    </location>
</feature>
<keyword evidence="6" id="KW-0812">Transmembrane</keyword>
<evidence type="ECO:0000313" key="8">
    <source>
        <dbReference type="EMBL" id="KAK8977767.1"/>
    </source>
</evidence>
<dbReference type="InterPro" id="IPR000070">
    <property type="entry name" value="Pectinesterase_cat"/>
</dbReference>
<evidence type="ECO:0000256" key="4">
    <source>
        <dbReference type="ARBA" id="ARBA00022801"/>
    </source>
</evidence>
<comment type="similarity">
    <text evidence="3">In the C-terminal section; belongs to the pectinesterase family.</text>
</comment>
<dbReference type="InterPro" id="IPR035513">
    <property type="entry name" value="Invertase/methylesterase_inhib"/>
</dbReference>
<dbReference type="SUPFAM" id="SSF101148">
    <property type="entry name" value="Plant invertase/pectin methylesterase inhibitor"/>
    <property type="match status" value="1"/>
</dbReference>
<dbReference type="Gene3D" id="2.160.20.10">
    <property type="entry name" value="Single-stranded right-handed beta-helix, Pectin lyase-like"/>
    <property type="match status" value="1"/>
</dbReference>
<reference evidence="8 9" key="1">
    <citation type="journal article" date="2024" name="G3 (Bethesda)">
        <title>Genome assembly of Hibiscus sabdariffa L. provides insights into metabolisms of medicinal natural products.</title>
        <authorList>
            <person name="Kim T."/>
        </authorList>
    </citation>
    <scope>NUCLEOTIDE SEQUENCE [LARGE SCALE GENOMIC DNA]</scope>
    <source>
        <strain evidence="8">TK-2024</strain>
        <tissue evidence="8">Old leaves</tissue>
    </source>
</reference>
<keyword evidence="4" id="KW-0378">Hydrolase</keyword>
<sequence length="573" mass="63547">MSINDPERQKRSVIITLCAVMLVSMVIVVVFSIRLSRNDDNDEIKTGGKNVHTAPSMKAIRSICQLTDFKRTCVEEVMAESSNTTDVKELVQAAFKATIKYMRRASKNSTTLRDLQKDLRSKRALDICKQLTRYSVYELQKSFNKINEFGNATSDKTLADMKIWLSATITNQRTCLDGFKNTTTNARQKMKKAMTISMELSKDGLAMISELADIQGGVHRRLLSNDKVAITGGRGNSDSGTALENVFSRRLLQVDKADVVVAKDGSGSFKTIKGAMSSIPHNSPKPFVIYIKEGIYRENIKFGYGMKNVVLIGDGKEKTRITGCRNNADGIPTFRTATVAVNGDKFFAKNIGFENSAGAAKLQAVALMVISDFAVFYNCSMDGYQRTLYVHSKRQFYRNCIVSGTADFVFGDAAAVFQDCTFLVRKPLDGQKAVVTSQARSDIREPTAIVIHNSSFMAAPEMVHVRHKFPTYLGRPGGKFARTIVMVSYLDDLIKPEGWTTWAGTWGINTCFYAEFNNHGPGSRTTARVQWPGIKEITTETARKFTPKAFFDGVDSWITARGVPCTPGFLTTK</sequence>
<keyword evidence="6" id="KW-1133">Transmembrane helix</keyword>
<evidence type="ECO:0000313" key="9">
    <source>
        <dbReference type="Proteomes" id="UP001396334"/>
    </source>
</evidence>
<organism evidence="8 9">
    <name type="scientific">Hibiscus sabdariffa</name>
    <name type="common">roselle</name>
    <dbReference type="NCBI Taxonomy" id="183260"/>
    <lineage>
        <taxon>Eukaryota</taxon>
        <taxon>Viridiplantae</taxon>
        <taxon>Streptophyta</taxon>
        <taxon>Embryophyta</taxon>
        <taxon>Tracheophyta</taxon>
        <taxon>Spermatophyta</taxon>
        <taxon>Magnoliopsida</taxon>
        <taxon>eudicotyledons</taxon>
        <taxon>Gunneridae</taxon>
        <taxon>Pentapetalae</taxon>
        <taxon>rosids</taxon>
        <taxon>malvids</taxon>
        <taxon>Malvales</taxon>
        <taxon>Malvaceae</taxon>
        <taxon>Malvoideae</taxon>
        <taxon>Hibiscus</taxon>
    </lineage>
</organism>
<dbReference type="CDD" id="cd15798">
    <property type="entry name" value="PMEI-like_3"/>
    <property type="match status" value="1"/>
</dbReference>
<evidence type="ECO:0000256" key="6">
    <source>
        <dbReference type="SAM" id="Phobius"/>
    </source>
</evidence>
<dbReference type="Gene3D" id="1.20.140.40">
    <property type="entry name" value="Invertase/pectin methylesterase inhibitor family protein"/>
    <property type="match status" value="1"/>
</dbReference>
<proteinExistence type="inferred from homology"/>
<dbReference type="SUPFAM" id="SSF51126">
    <property type="entry name" value="Pectin lyase-like"/>
    <property type="match status" value="1"/>
</dbReference>
<dbReference type="InterPro" id="IPR011050">
    <property type="entry name" value="Pectin_lyase_fold/virulence"/>
</dbReference>
<evidence type="ECO:0000259" key="7">
    <source>
        <dbReference type="SMART" id="SM00856"/>
    </source>
</evidence>
<keyword evidence="9" id="KW-1185">Reference proteome</keyword>
<comment type="similarity">
    <text evidence="2">In the N-terminal section; belongs to the PMEI family.</text>
</comment>
<evidence type="ECO:0000256" key="1">
    <source>
        <dbReference type="ARBA" id="ARBA00005184"/>
    </source>
</evidence>
<dbReference type="Pfam" id="PF04043">
    <property type="entry name" value="PMEI"/>
    <property type="match status" value="1"/>
</dbReference>
<dbReference type="InterPro" id="IPR012334">
    <property type="entry name" value="Pectin_lyas_fold"/>
</dbReference>
<comment type="pathway">
    <text evidence="1">Glycan metabolism; pectin degradation; 2-dehydro-3-deoxy-D-gluconate from pectin: step 1/5.</text>
</comment>
<dbReference type="NCBIfam" id="TIGR01614">
    <property type="entry name" value="PME_inhib"/>
    <property type="match status" value="1"/>
</dbReference>
<evidence type="ECO:0000256" key="5">
    <source>
        <dbReference type="ARBA" id="ARBA00023085"/>
    </source>
</evidence>
<accession>A0ABR2NNN5</accession>
<keyword evidence="6" id="KW-0472">Membrane</keyword>
<dbReference type="SMART" id="SM00856">
    <property type="entry name" value="PMEI"/>
    <property type="match status" value="1"/>
</dbReference>
<gene>
    <name evidence="8" type="ORF">V6N11_000094</name>
</gene>
<feature type="transmembrane region" description="Helical" evidence="6">
    <location>
        <begin position="12"/>
        <end position="33"/>
    </location>
</feature>